<dbReference type="RefSeq" id="XP_013319470.1">
    <property type="nucleotide sequence ID" value="XM_013464016.1"/>
</dbReference>
<feature type="compositionally biased region" description="Polar residues" evidence="1">
    <location>
        <begin position="1"/>
        <end position="20"/>
    </location>
</feature>
<dbReference type="AlphaFoldDB" id="A0A0D2C262"/>
<gene>
    <name evidence="2" type="ORF">PV05_03379</name>
</gene>
<feature type="region of interest" description="Disordered" evidence="1">
    <location>
        <begin position="170"/>
        <end position="225"/>
    </location>
</feature>
<dbReference type="Proteomes" id="UP000054342">
    <property type="component" value="Unassembled WGS sequence"/>
</dbReference>
<sequence>MNSDIGRSGVSKNIDASSDDSVPFDHRRVDPSIYNNLEEVRDVKAFTDMVKDYMAYVRAEPHQYKGWDEDRELDTASMFVAMINNEKGWTLASNMVPEFQSPTIDTTNLPDPLRYILDAVESRLPMRAAYIDKGTRSADQVWEEDLAWRSEKRWVEYLGWQAGRLHHTSDDRLRREQEHEQEHEQEVGQEYEEYEQEYDQEYGQKDEEEEQEDEEEYDTEEDMDE</sequence>
<dbReference type="OrthoDB" id="4156095at2759"/>
<feature type="compositionally biased region" description="Basic and acidic residues" evidence="1">
    <location>
        <begin position="170"/>
        <end position="186"/>
    </location>
</feature>
<evidence type="ECO:0000313" key="2">
    <source>
        <dbReference type="EMBL" id="KIW58886.1"/>
    </source>
</evidence>
<keyword evidence="3" id="KW-1185">Reference proteome</keyword>
<organism evidence="2 3">
    <name type="scientific">Exophiala xenobiotica</name>
    <dbReference type="NCBI Taxonomy" id="348802"/>
    <lineage>
        <taxon>Eukaryota</taxon>
        <taxon>Fungi</taxon>
        <taxon>Dikarya</taxon>
        <taxon>Ascomycota</taxon>
        <taxon>Pezizomycotina</taxon>
        <taxon>Eurotiomycetes</taxon>
        <taxon>Chaetothyriomycetidae</taxon>
        <taxon>Chaetothyriales</taxon>
        <taxon>Herpotrichiellaceae</taxon>
        <taxon>Exophiala</taxon>
    </lineage>
</organism>
<dbReference type="GeneID" id="25325287"/>
<protein>
    <submittedName>
        <fullName evidence="2">Uncharacterized protein</fullName>
    </submittedName>
</protein>
<reference evidence="2 3" key="1">
    <citation type="submission" date="2015-01" db="EMBL/GenBank/DDBJ databases">
        <title>The Genome Sequence of Exophiala xenobiotica CBS118157.</title>
        <authorList>
            <consortium name="The Broad Institute Genomics Platform"/>
            <person name="Cuomo C."/>
            <person name="de Hoog S."/>
            <person name="Gorbushina A."/>
            <person name="Stielow B."/>
            <person name="Teixiera M."/>
            <person name="Abouelleil A."/>
            <person name="Chapman S.B."/>
            <person name="Priest M."/>
            <person name="Young S.K."/>
            <person name="Wortman J."/>
            <person name="Nusbaum C."/>
            <person name="Birren B."/>
        </authorList>
    </citation>
    <scope>NUCLEOTIDE SEQUENCE [LARGE SCALE GENOMIC DNA]</scope>
    <source>
        <strain evidence="2 3">CBS 118157</strain>
    </source>
</reference>
<evidence type="ECO:0000313" key="3">
    <source>
        <dbReference type="Proteomes" id="UP000054342"/>
    </source>
</evidence>
<dbReference type="HOGENOM" id="CLU_1229956_0_0_1"/>
<name>A0A0D2C262_9EURO</name>
<evidence type="ECO:0000256" key="1">
    <source>
        <dbReference type="SAM" id="MobiDB-lite"/>
    </source>
</evidence>
<proteinExistence type="predicted"/>
<feature type="compositionally biased region" description="Acidic residues" evidence="1">
    <location>
        <begin position="187"/>
        <end position="225"/>
    </location>
</feature>
<dbReference type="EMBL" id="KN847318">
    <property type="protein sequence ID" value="KIW58886.1"/>
    <property type="molecule type" value="Genomic_DNA"/>
</dbReference>
<accession>A0A0D2C262</accession>
<feature type="region of interest" description="Disordered" evidence="1">
    <location>
        <begin position="1"/>
        <end position="25"/>
    </location>
</feature>